<organism evidence="1 2">
    <name type="scientific">Thalassovita litoralis</name>
    <dbReference type="NCBI Taxonomy" id="1010611"/>
    <lineage>
        <taxon>Bacteria</taxon>
        <taxon>Pseudomonadati</taxon>
        <taxon>Pseudomonadota</taxon>
        <taxon>Alphaproteobacteria</taxon>
        <taxon>Rhodobacterales</taxon>
        <taxon>Roseobacteraceae</taxon>
        <taxon>Thalassovita</taxon>
    </lineage>
</organism>
<name>A0A521ENU9_9RHOB</name>
<dbReference type="EMBL" id="FXTO01000018">
    <property type="protein sequence ID" value="SMO85588.1"/>
    <property type="molecule type" value="Genomic_DNA"/>
</dbReference>
<sequence length="55" mass="5944">MGPAFLLYPVQYEKAGRVSGPALVFGVCRLAALRARGAAENIQHIGQILRPPLQQ</sequence>
<reference evidence="1 2" key="1">
    <citation type="submission" date="2017-05" db="EMBL/GenBank/DDBJ databases">
        <authorList>
            <person name="Varghese N."/>
            <person name="Submissions S."/>
        </authorList>
    </citation>
    <scope>NUCLEOTIDE SEQUENCE [LARGE SCALE GENOMIC DNA]</scope>
    <source>
        <strain evidence="1 2">DSM 29506</strain>
    </source>
</reference>
<dbReference type="Proteomes" id="UP000316030">
    <property type="component" value="Unassembled WGS sequence"/>
</dbReference>
<protein>
    <submittedName>
        <fullName evidence="1">Uncharacterized protein</fullName>
    </submittedName>
</protein>
<accession>A0A521ENU9</accession>
<evidence type="ECO:0000313" key="1">
    <source>
        <dbReference type="EMBL" id="SMO85588.1"/>
    </source>
</evidence>
<evidence type="ECO:0000313" key="2">
    <source>
        <dbReference type="Proteomes" id="UP000316030"/>
    </source>
</evidence>
<keyword evidence="2" id="KW-1185">Reference proteome</keyword>
<gene>
    <name evidence="1" type="ORF">SAMN06265173_11825</name>
</gene>
<proteinExistence type="predicted"/>
<dbReference type="AlphaFoldDB" id="A0A521ENU9"/>